<keyword evidence="8" id="KW-0671">Queuosine biosynthesis</keyword>
<dbReference type="HAMAP" id="MF_00917">
    <property type="entry name" value="QueE"/>
    <property type="match status" value="1"/>
</dbReference>
<comment type="pathway">
    <text evidence="8">Purine metabolism; 7-cyano-7-deazaguanine biosynthesis.</text>
</comment>
<evidence type="ECO:0000256" key="3">
    <source>
        <dbReference type="ARBA" id="ARBA00022723"/>
    </source>
</evidence>
<dbReference type="Gene3D" id="3.20.20.70">
    <property type="entry name" value="Aldolase class I"/>
    <property type="match status" value="1"/>
</dbReference>
<dbReference type="AlphaFoldDB" id="A0A1F6CYQ1"/>
<keyword evidence="3 8" id="KW-0479">Metal-binding</keyword>
<feature type="domain" description="Radical SAM core" evidence="9">
    <location>
        <begin position="36"/>
        <end position="109"/>
    </location>
</feature>
<gene>
    <name evidence="8" type="primary">queE</name>
    <name evidence="10" type="ORF">A3F84_14740</name>
</gene>
<comment type="similarity">
    <text evidence="8">Belongs to the radical SAM superfamily. 7-carboxy-7-deazaguanine synthase family.</text>
</comment>
<sequence>MSHTRKRDTLVVKEIYKSIQGESTWAGLPCVFVRLTGCDLRCVWCDAAHAFTGGDRLTVPEVVAQVETLACPLVEITGGEPLLQPAVHPLMSALLDRGHRVLIETGGHLDISGIDPRAVRIIDVKCPASGESEKVRWENLGLLRQGDQVKFVLSDRADYDWAKDVVLRHDLPGRAEVLFSVAHALLPPAHLAAWLLEDRLPVRLQLQIHKYIWKPDTPRI</sequence>
<evidence type="ECO:0000313" key="11">
    <source>
        <dbReference type="Proteomes" id="UP000178606"/>
    </source>
</evidence>
<dbReference type="InterPro" id="IPR007197">
    <property type="entry name" value="rSAM"/>
</dbReference>
<comment type="cofactor">
    <cofactor evidence="8">
        <name>Mg(2+)</name>
        <dbReference type="ChEBI" id="CHEBI:18420"/>
    </cofactor>
</comment>
<evidence type="ECO:0000313" key="10">
    <source>
        <dbReference type="EMBL" id="OGG54303.1"/>
    </source>
</evidence>
<protein>
    <recommendedName>
        <fullName evidence="8">7-carboxy-7-deazaguanine synthase</fullName>
        <shortName evidence="8">CDG synthase</shortName>
        <ecNumber evidence="8">4.3.99.3</ecNumber>
    </recommendedName>
    <alternativeName>
        <fullName evidence="8">Queuosine biosynthesis protein QueE</fullName>
    </alternativeName>
</protein>
<feature type="binding site" evidence="8">
    <location>
        <position position="77"/>
    </location>
    <ligand>
        <name>substrate</name>
    </ligand>
</feature>
<dbReference type="SFLD" id="SFLDS00029">
    <property type="entry name" value="Radical_SAM"/>
    <property type="match status" value="1"/>
</dbReference>
<keyword evidence="6 8" id="KW-0411">Iron-sulfur</keyword>
<comment type="cofactor">
    <cofactor evidence="8">
        <name>S-adenosyl-L-methionine</name>
        <dbReference type="ChEBI" id="CHEBI:59789"/>
    </cofactor>
    <text evidence="8">Binds 1 S-adenosyl-L-methionine per subunit.</text>
</comment>
<evidence type="ECO:0000256" key="6">
    <source>
        <dbReference type="ARBA" id="ARBA00023014"/>
    </source>
</evidence>
<feature type="binding site" evidence="8">
    <location>
        <begin position="19"/>
        <end position="21"/>
    </location>
    <ligand>
        <name>substrate</name>
    </ligand>
</feature>
<feature type="binding site" evidence="8">
    <location>
        <position position="38"/>
    </location>
    <ligand>
        <name>[4Fe-4S] cluster</name>
        <dbReference type="ChEBI" id="CHEBI:49883"/>
        <note>4Fe-4S-S-AdoMet</note>
    </ligand>
</feature>
<evidence type="ECO:0000256" key="4">
    <source>
        <dbReference type="ARBA" id="ARBA00022842"/>
    </source>
</evidence>
<feature type="binding site" evidence="8">
    <location>
        <position position="79"/>
    </location>
    <ligand>
        <name>S-adenosyl-L-methionine</name>
        <dbReference type="ChEBI" id="CHEBI:59789"/>
    </ligand>
</feature>
<reference evidence="10 11" key="1">
    <citation type="journal article" date="2016" name="Nat. Commun.">
        <title>Thousands of microbial genomes shed light on interconnected biogeochemical processes in an aquifer system.</title>
        <authorList>
            <person name="Anantharaman K."/>
            <person name="Brown C.T."/>
            <person name="Hug L.A."/>
            <person name="Sharon I."/>
            <person name="Castelle C.J."/>
            <person name="Probst A.J."/>
            <person name="Thomas B.C."/>
            <person name="Singh A."/>
            <person name="Wilkins M.J."/>
            <person name="Karaoz U."/>
            <person name="Brodie E.L."/>
            <person name="Williams K.H."/>
            <person name="Hubbard S.S."/>
            <person name="Banfield J.F."/>
        </authorList>
    </citation>
    <scope>NUCLEOTIDE SEQUENCE [LARGE SCALE GENOMIC DNA]</scope>
    <source>
        <strain evidence="11">RIFCSPLOWO2_12_FULL_64_10</strain>
    </source>
</reference>
<feature type="binding site" evidence="8">
    <location>
        <position position="42"/>
    </location>
    <ligand>
        <name>[4Fe-4S] cluster</name>
        <dbReference type="ChEBI" id="CHEBI:49883"/>
        <note>4Fe-4S-S-AdoMet</note>
    </ligand>
</feature>
<dbReference type="GO" id="GO:1904047">
    <property type="term" value="F:S-adenosyl-L-methionine binding"/>
    <property type="evidence" value="ECO:0007669"/>
    <property type="project" value="UniProtKB-UniRule"/>
</dbReference>
<dbReference type="InterPro" id="IPR013785">
    <property type="entry name" value="Aldolase_TIM"/>
</dbReference>
<dbReference type="PANTHER" id="PTHR42836">
    <property type="entry name" value="7-CARBOXY-7-DEAZAGUANINE SYNTHASE"/>
    <property type="match status" value="1"/>
</dbReference>
<evidence type="ECO:0000256" key="2">
    <source>
        <dbReference type="ARBA" id="ARBA00022691"/>
    </source>
</evidence>
<comment type="caution">
    <text evidence="8">Lacks conserved residue(s) required for the propagation of feature annotation.</text>
</comment>
<dbReference type="GO" id="GO:0000287">
    <property type="term" value="F:magnesium ion binding"/>
    <property type="evidence" value="ECO:0007669"/>
    <property type="project" value="UniProtKB-UniRule"/>
</dbReference>
<comment type="function">
    <text evidence="8">Catalyzes the complex heterocyclic radical-mediated conversion of 6-carboxy-5,6,7,8-tetrahydropterin (CPH4) to 7-carboxy-7-deazaguanine (CDG), a step common to the biosynthetic pathways of all 7-deazapurine-containing compounds.</text>
</comment>
<feature type="binding site" evidence="8">
    <location>
        <begin position="44"/>
        <end position="46"/>
    </location>
    <ligand>
        <name>S-adenosyl-L-methionine</name>
        <dbReference type="ChEBI" id="CHEBI:59789"/>
    </ligand>
</feature>
<comment type="caution">
    <text evidence="10">The sequence shown here is derived from an EMBL/GenBank/DDBJ whole genome shotgun (WGS) entry which is preliminary data.</text>
</comment>
<dbReference type="UniPathway" id="UPA00391"/>
<accession>A0A1F6CYQ1</accession>
<dbReference type="GO" id="GO:0051539">
    <property type="term" value="F:4 iron, 4 sulfur cluster binding"/>
    <property type="evidence" value="ECO:0007669"/>
    <property type="project" value="UniProtKB-UniRule"/>
</dbReference>
<dbReference type="InterPro" id="IPR024924">
    <property type="entry name" value="7-CO-7-deazaguanine_synth-like"/>
</dbReference>
<comment type="cofactor">
    <cofactor evidence="8">
        <name>[4Fe-4S] cluster</name>
        <dbReference type="ChEBI" id="CHEBI:49883"/>
    </cofactor>
    <text evidence="8">Binds 1 [4Fe-4S] cluster. The cluster is coordinated with 3 cysteines and an exchangeable S-adenosyl-L-methionine.</text>
</comment>
<dbReference type="Proteomes" id="UP000178606">
    <property type="component" value="Unassembled WGS sequence"/>
</dbReference>
<feature type="binding site" evidence="8">
    <location>
        <position position="45"/>
    </location>
    <ligand>
        <name>[4Fe-4S] cluster</name>
        <dbReference type="ChEBI" id="CHEBI:49883"/>
        <note>4Fe-4S-S-AdoMet</note>
    </ligand>
</feature>
<dbReference type="PIRSF" id="PIRSF000370">
    <property type="entry name" value="QueE"/>
    <property type="match status" value="1"/>
</dbReference>
<organism evidence="10 11">
    <name type="scientific">Handelsmanbacteria sp. (strain RIFCSPLOWO2_12_FULL_64_10)</name>
    <dbReference type="NCBI Taxonomy" id="1817868"/>
    <lineage>
        <taxon>Bacteria</taxon>
        <taxon>Candidatus Handelsmaniibacteriota</taxon>
    </lineage>
</organism>
<dbReference type="PANTHER" id="PTHR42836:SF1">
    <property type="entry name" value="7-CARBOXY-7-DEAZAGUANINE SYNTHASE"/>
    <property type="match status" value="1"/>
</dbReference>
<proteinExistence type="inferred from homology"/>
<dbReference type="GO" id="GO:0008616">
    <property type="term" value="P:tRNA queuosine(34) biosynthetic process"/>
    <property type="evidence" value="ECO:0007669"/>
    <property type="project" value="UniProtKB-UniRule"/>
</dbReference>
<name>A0A1F6CYQ1_HANXR</name>
<dbReference type="EMBL" id="MFKF01000107">
    <property type="protein sequence ID" value="OGG54303.1"/>
    <property type="molecule type" value="Genomic_DNA"/>
</dbReference>
<dbReference type="GO" id="GO:0016840">
    <property type="term" value="F:carbon-nitrogen lyase activity"/>
    <property type="evidence" value="ECO:0007669"/>
    <property type="project" value="UniProtKB-UniRule"/>
</dbReference>
<keyword evidence="1 8" id="KW-0004">4Fe-4S</keyword>
<dbReference type="Pfam" id="PF04055">
    <property type="entry name" value="Radical_SAM"/>
    <property type="match status" value="1"/>
</dbReference>
<evidence type="ECO:0000256" key="8">
    <source>
        <dbReference type="HAMAP-Rule" id="MF_00917"/>
    </source>
</evidence>
<evidence type="ECO:0000259" key="9">
    <source>
        <dbReference type="Pfam" id="PF04055"/>
    </source>
</evidence>
<dbReference type="EC" id="4.3.99.3" evidence="8"/>
<dbReference type="CDD" id="cd01335">
    <property type="entry name" value="Radical_SAM"/>
    <property type="match status" value="1"/>
</dbReference>
<evidence type="ECO:0000256" key="7">
    <source>
        <dbReference type="ARBA" id="ARBA00023239"/>
    </source>
</evidence>
<evidence type="ECO:0000256" key="1">
    <source>
        <dbReference type="ARBA" id="ARBA00022485"/>
    </source>
</evidence>
<evidence type="ECO:0000256" key="5">
    <source>
        <dbReference type="ARBA" id="ARBA00023004"/>
    </source>
</evidence>
<feature type="binding site" evidence="8">
    <location>
        <position position="34"/>
    </location>
    <ligand>
        <name>substrate</name>
    </ligand>
</feature>
<comment type="catalytic activity">
    <reaction evidence="8">
        <text>6-carboxy-5,6,7,8-tetrahydropterin + H(+) = 7-carboxy-7-carbaguanine + NH4(+)</text>
        <dbReference type="Rhea" id="RHEA:27974"/>
        <dbReference type="ChEBI" id="CHEBI:15378"/>
        <dbReference type="ChEBI" id="CHEBI:28938"/>
        <dbReference type="ChEBI" id="CHEBI:61032"/>
        <dbReference type="ChEBI" id="CHEBI:61036"/>
        <dbReference type="EC" id="4.3.99.3"/>
    </reaction>
</comment>
<keyword evidence="4 8" id="KW-0460">Magnesium</keyword>
<dbReference type="SUPFAM" id="SSF102114">
    <property type="entry name" value="Radical SAM enzymes"/>
    <property type="match status" value="1"/>
</dbReference>
<dbReference type="InterPro" id="IPR058240">
    <property type="entry name" value="rSAM_sf"/>
</dbReference>
<keyword evidence="5 8" id="KW-0408">Iron</keyword>
<comment type="subunit">
    <text evidence="8">Homodimer.</text>
</comment>
<keyword evidence="2 8" id="KW-0949">S-adenosyl-L-methionine</keyword>
<keyword evidence="7 8" id="KW-0456">Lyase</keyword>